<protein>
    <submittedName>
        <fullName evidence="1">Uncharacterized protein</fullName>
    </submittedName>
</protein>
<keyword evidence="2" id="KW-1185">Reference proteome</keyword>
<organism evidence="1 2">
    <name type="scientific">Paraconiothyrium brasiliense</name>
    <dbReference type="NCBI Taxonomy" id="300254"/>
    <lineage>
        <taxon>Eukaryota</taxon>
        <taxon>Fungi</taxon>
        <taxon>Dikarya</taxon>
        <taxon>Ascomycota</taxon>
        <taxon>Pezizomycotina</taxon>
        <taxon>Dothideomycetes</taxon>
        <taxon>Pleosporomycetidae</taxon>
        <taxon>Pleosporales</taxon>
        <taxon>Massarineae</taxon>
        <taxon>Didymosphaeriaceae</taxon>
        <taxon>Paraconiothyrium</taxon>
    </lineage>
</organism>
<comment type="caution">
    <text evidence="1">The sequence shown here is derived from an EMBL/GenBank/DDBJ whole genome shotgun (WGS) entry which is preliminary data.</text>
</comment>
<evidence type="ECO:0000313" key="2">
    <source>
        <dbReference type="Proteomes" id="UP001521785"/>
    </source>
</evidence>
<evidence type="ECO:0000313" key="1">
    <source>
        <dbReference type="EMBL" id="KAL1603615.1"/>
    </source>
</evidence>
<reference evidence="1 2" key="1">
    <citation type="submission" date="2024-02" db="EMBL/GenBank/DDBJ databases">
        <title>De novo assembly and annotation of 12 fungi associated with fruit tree decline syndrome in Ontario, Canada.</title>
        <authorList>
            <person name="Sulman M."/>
            <person name="Ellouze W."/>
            <person name="Ilyukhin E."/>
        </authorList>
    </citation>
    <scope>NUCLEOTIDE SEQUENCE [LARGE SCALE GENOMIC DNA]</scope>
    <source>
        <strain evidence="1 2">M42-189</strain>
    </source>
</reference>
<name>A0ABR3RGP7_9PLEO</name>
<accession>A0ABR3RGP7</accession>
<dbReference type="Proteomes" id="UP001521785">
    <property type="component" value="Unassembled WGS sequence"/>
</dbReference>
<proteinExistence type="predicted"/>
<dbReference type="EMBL" id="JAKJXO020000006">
    <property type="protein sequence ID" value="KAL1603615.1"/>
    <property type="molecule type" value="Genomic_DNA"/>
</dbReference>
<sequence length="77" mass="9263">MNSEMTDTLTKLTYEIEANLEFLEWCKKKFCQKLFDKVYYFQQEHEDIDFDYEIPFPRGYEPPPKVTAVSLKVSARK</sequence>
<gene>
    <name evidence="1" type="ORF">SLS60_005203</name>
</gene>